<dbReference type="WBParaSite" id="MhA1_Contig691.frz3.gene12">
    <property type="protein sequence ID" value="MhA1_Contig691.frz3.gene12"/>
    <property type="gene ID" value="MhA1_Contig691.frz3.gene12"/>
</dbReference>
<keyword evidence="2" id="KW-1185">Reference proteome</keyword>
<sequence>MVFTNMYTGQFIQDFTEECMYITVTISLFLIEFSIIMLHPFLKRDLLNYFKLIFGCRFFGSNNVSVVPADDNNIAITVNRSRRLQPMDIHGRPLITEMKEDYMDEHFKQLTISWQ</sequence>
<organism evidence="2 3">
    <name type="scientific">Meloidogyne hapla</name>
    <name type="common">Root-knot nematode worm</name>
    <dbReference type="NCBI Taxonomy" id="6305"/>
    <lineage>
        <taxon>Eukaryota</taxon>
        <taxon>Metazoa</taxon>
        <taxon>Ecdysozoa</taxon>
        <taxon>Nematoda</taxon>
        <taxon>Chromadorea</taxon>
        <taxon>Rhabditida</taxon>
        <taxon>Tylenchina</taxon>
        <taxon>Tylenchomorpha</taxon>
        <taxon>Tylenchoidea</taxon>
        <taxon>Meloidogynidae</taxon>
        <taxon>Meloidogyninae</taxon>
        <taxon>Meloidogyne</taxon>
    </lineage>
</organism>
<reference evidence="3" key="1">
    <citation type="submission" date="2016-11" db="UniProtKB">
        <authorList>
            <consortium name="WormBaseParasite"/>
        </authorList>
    </citation>
    <scope>IDENTIFICATION</scope>
</reference>
<keyword evidence="1" id="KW-0812">Transmembrane</keyword>
<evidence type="ECO:0000256" key="1">
    <source>
        <dbReference type="SAM" id="Phobius"/>
    </source>
</evidence>
<keyword evidence="1" id="KW-1133">Transmembrane helix</keyword>
<dbReference type="AlphaFoldDB" id="A0A1I8BXB9"/>
<feature type="transmembrane region" description="Helical" evidence="1">
    <location>
        <begin position="20"/>
        <end position="42"/>
    </location>
</feature>
<protein>
    <submittedName>
        <fullName evidence="3">Neur_chan_memb domain-containing protein</fullName>
    </submittedName>
</protein>
<keyword evidence="1" id="KW-0472">Membrane</keyword>
<accession>A0A1I8BXB9</accession>
<dbReference type="Proteomes" id="UP000095281">
    <property type="component" value="Unplaced"/>
</dbReference>
<proteinExistence type="predicted"/>
<evidence type="ECO:0000313" key="2">
    <source>
        <dbReference type="Proteomes" id="UP000095281"/>
    </source>
</evidence>
<name>A0A1I8BXB9_MELHA</name>
<evidence type="ECO:0000313" key="3">
    <source>
        <dbReference type="WBParaSite" id="MhA1_Contig691.frz3.gene12"/>
    </source>
</evidence>